<dbReference type="GO" id="GO:0006086">
    <property type="term" value="P:pyruvate decarboxylation to acetyl-CoA"/>
    <property type="evidence" value="ECO:0007669"/>
    <property type="project" value="TreeGrafter"/>
</dbReference>
<comment type="cofactor">
    <cofactor evidence="1">
        <name>thiamine diphosphate</name>
        <dbReference type="ChEBI" id="CHEBI:58937"/>
    </cofactor>
</comment>
<dbReference type="Pfam" id="PF00676">
    <property type="entry name" value="E1_dh"/>
    <property type="match status" value="1"/>
</dbReference>
<evidence type="ECO:0000256" key="2">
    <source>
        <dbReference type="ARBA" id="ARBA00023002"/>
    </source>
</evidence>
<dbReference type="PANTHER" id="PTHR11516">
    <property type="entry name" value="PYRUVATE DEHYDROGENASE E1 COMPONENT, ALPHA SUBUNIT BACTERIAL AND ORGANELLAR"/>
    <property type="match status" value="1"/>
</dbReference>
<dbReference type="Gene3D" id="3.40.50.970">
    <property type="match status" value="1"/>
</dbReference>
<evidence type="ECO:0000313" key="5">
    <source>
        <dbReference type="EMBL" id="SVD03910.1"/>
    </source>
</evidence>
<gene>
    <name evidence="5" type="ORF">METZ01_LOCUS356764</name>
</gene>
<proteinExistence type="predicted"/>
<dbReference type="PANTHER" id="PTHR11516:SF60">
    <property type="entry name" value="PYRUVATE DEHYDROGENASE E1 COMPONENT SUBUNIT ALPHA"/>
    <property type="match status" value="1"/>
</dbReference>
<evidence type="ECO:0000259" key="4">
    <source>
        <dbReference type="Pfam" id="PF00676"/>
    </source>
</evidence>
<dbReference type="SUPFAM" id="SSF52518">
    <property type="entry name" value="Thiamin diphosphate-binding fold (THDP-binding)"/>
    <property type="match status" value="1"/>
</dbReference>
<reference evidence="5" key="1">
    <citation type="submission" date="2018-05" db="EMBL/GenBank/DDBJ databases">
        <authorList>
            <person name="Lanie J.A."/>
            <person name="Ng W.-L."/>
            <person name="Kazmierczak K.M."/>
            <person name="Andrzejewski T.M."/>
            <person name="Davidsen T.M."/>
            <person name="Wayne K.J."/>
            <person name="Tettelin H."/>
            <person name="Glass J.I."/>
            <person name="Rusch D."/>
            <person name="Podicherti R."/>
            <person name="Tsui H.-C.T."/>
            <person name="Winkler M.E."/>
        </authorList>
    </citation>
    <scope>NUCLEOTIDE SEQUENCE</scope>
</reference>
<evidence type="ECO:0000256" key="3">
    <source>
        <dbReference type="ARBA" id="ARBA00023052"/>
    </source>
</evidence>
<accession>A0A382S266</accession>
<organism evidence="5">
    <name type="scientific">marine metagenome</name>
    <dbReference type="NCBI Taxonomy" id="408172"/>
    <lineage>
        <taxon>unclassified sequences</taxon>
        <taxon>metagenomes</taxon>
        <taxon>ecological metagenomes</taxon>
    </lineage>
</organism>
<keyword evidence="2" id="KW-0560">Oxidoreductase</keyword>
<evidence type="ECO:0000256" key="1">
    <source>
        <dbReference type="ARBA" id="ARBA00001964"/>
    </source>
</evidence>
<dbReference type="GO" id="GO:0004739">
    <property type="term" value="F:pyruvate dehydrogenase (acetyl-transferring) activity"/>
    <property type="evidence" value="ECO:0007669"/>
    <property type="project" value="TreeGrafter"/>
</dbReference>
<keyword evidence="3" id="KW-0786">Thiamine pyrophosphate</keyword>
<dbReference type="InterPro" id="IPR029061">
    <property type="entry name" value="THDP-binding"/>
</dbReference>
<protein>
    <recommendedName>
        <fullName evidence="4">Dehydrogenase E1 component domain-containing protein</fullName>
    </recommendedName>
</protein>
<dbReference type="InterPro" id="IPR050642">
    <property type="entry name" value="PDH_E1_Alpha_Subunit"/>
</dbReference>
<dbReference type="AlphaFoldDB" id="A0A382S266"/>
<sequence>MEEQKQIIEKIIRLRLAQILVNDRYKNGDFKIPIHLALGHESLAVAVDASMMDNDHLLLTHRNIHYNLARIDTLKDEIDEYYLKVEGVASGHLGSMNLSNPDRNIVYSSSILGNNLPVSTGFALGNTLNNNSGVTFVVTGDGAIEEGAFYESLIFMKSNNLSTIIINENNNYSLGTKIDERRCKIDLSKIASSIDVEHIQLSGNDPFKYIETITA</sequence>
<feature type="domain" description="Dehydrogenase E1 component" evidence="4">
    <location>
        <begin position="34"/>
        <end position="208"/>
    </location>
</feature>
<name>A0A382S266_9ZZZZ</name>
<dbReference type="EMBL" id="UINC01125817">
    <property type="protein sequence ID" value="SVD03910.1"/>
    <property type="molecule type" value="Genomic_DNA"/>
</dbReference>
<feature type="non-terminal residue" evidence="5">
    <location>
        <position position="215"/>
    </location>
</feature>
<dbReference type="InterPro" id="IPR001017">
    <property type="entry name" value="DH_E1"/>
</dbReference>